<dbReference type="InterPro" id="IPR050327">
    <property type="entry name" value="Proton-linked_MCT"/>
</dbReference>
<dbReference type="EMBL" id="SWKV01000032">
    <property type="protein sequence ID" value="KAF3039186.1"/>
    <property type="molecule type" value="Genomic_DNA"/>
</dbReference>
<reference evidence="6" key="1">
    <citation type="submission" date="2019-04" db="EMBL/GenBank/DDBJ databases">
        <title>Sequencing of skin fungus with MAO and IRED activity.</title>
        <authorList>
            <person name="Marsaioli A.J."/>
            <person name="Bonatto J.M.C."/>
            <person name="Reis Junior O."/>
        </authorList>
    </citation>
    <scope>NUCLEOTIDE SEQUENCE</scope>
    <source>
        <strain evidence="6">28M1</strain>
    </source>
</reference>
<protein>
    <recommendedName>
        <fullName evidence="5">Major facilitator superfamily (MFS) profile domain-containing protein</fullName>
    </recommendedName>
</protein>
<feature type="transmembrane region" description="Helical" evidence="4">
    <location>
        <begin position="98"/>
        <end position="123"/>
    </location>
</feature>
<feature type="transmembrane region" description="Helical" evidence="4">
    <location>
        <begin position="367"/>
        <end position="386"/>
    </location>
</feature>
<comment type="caution">
    <text evidence="6">The sequence shown here is derived from an EMBL/GenBank/DDBJ whole genome shotgun (WGS) entry which is preliminary data.</text>
</comment>
<feature type="transmembrane region" description="Helical" evidence="4">
    <location>
        <begin position="192"/>
        <end position="214"/>
    </location>
</feature>
<keyword evidence="4" id="KW-1133">Transmembrane helix</keyword>
<organism evidence="6 7">
    <name type="scientific">Didymella heteroderae</name>
    <dbReference type="NCBI Taxonomy" id="1769908"/>
    <lineage>
        <taxon>Eukaryota</taxon>
        <taxon>Fungi</taxon>
        <taxon>Dikarya</taxon>
        <taxon>Ascomycota</taxon>
        <taxon>Pezizomycotina</taxon>
        <taxon>Dothideomycetes</taxon>
        <taxon>Pleosporomycetidae</taxon>
        <taxon>Pleosporales</taxon>
        <taxon>Pleosporineae</taxon>
        <taxon>Didymellaceae</taxon>
        <taxon>Didymella</taxon>
    </lineage>
</organism>
<keyword evidence="4" id="KW-0812">Transmembrane</keyword>
<feature type="transmembrane region" description="Helical" evidence="4">
    <location>
        <begin position="431"/>
        <end position="449"/>
    </location>
</feature>
<feature type="region of interest" description="Disordered" evidence="3">
    <location>
        <begin position="53"/>
        <end position="79"/>
    </location>
</feature>
<feature type="transmembrane region" description="Helical" evidence="4">
    <location>
        <begin position="226"/>
        <end position="247"/>
    </location>
</feature>
<dbReference type="OrthoDB" id="6499973at2759"/>
<sequence>MATTTQLEQPELELCYFPNSNTTSHNNSTIYLSSFPNSTTISETDLTHHFNADHKQSQMHSVSDEETQTPPRSPSPTAINQVQSAGAFSTTAIPDGGYGWAVVLAGFLLTFCFNGMINCWGILQSALLNSTLSHVPTSTVSFIGSLNLCCGVAFGVLSTRCGQRFGSRYTAMAGITMMGLGLIAAGSCTTNVPGLFGTIGLLAGIGMNAAYTMTNQLPVQYFSGRLGLANGLIKVGGGIGGTVMAIALEKMVQRVGIAWTFRIQGLITVGMGLPAAWMMKDRLAPVRKAPFIDLTMFRSVPFSAMFVAGAIGTFALFVPPYYLPLFAQSLGLSSTTGAGLVAAFNACNAVGRFAGGPLCDKIGSTNTFVITMTLNAVSMLAIWPVSNTLGPLLAFAVLNGVANGAYFTVFPTVVASIFGPGRAAVAMSMSITGWTFGYLLGAPVAGYILQASGGSEKAGGGNIDVYRPAIFYAGGVALVSSMFALSARLHIAKKVARRV</sequence>
<dbReference type="PROSITE" id="PS50850">
    <property type="entry name" value="MFS"/>
    <property type="match status" value="1"/>
</dbReference>
<comment type="similarity">
    <text evidence="2">Belongs to the major facilitator superfamily. Monocarboxylate porter (TC 2.A.1.13) family.</text>
</comment>
<evidence type="ECO:0000313" key="7">
    <source>
        <dbReference type="Proteomes" id="UP000758155"/>
    </source>
</evidence>
<comment type="subcellular location">
    <subcellularLocation>
        <location evidence="1">Membrane</location>
        <topology evidence="1">Multi-pass membrane protein</topology>
    </subcellularLocation>
</comment>
<dbReference type="AlphaFoldDB" id="A0A9P5C0D0"/>
<feature type="transmembrane region" description="Helical" evidence="4">
    <location>
        <begin position="300"/>
        <end position="323"/>
    </location>
</feature>
<gene>
    <name evidence="6" type="ORF">E8E12_006641</name>
</gene>
<dbReference type="InterPro" id="IPR011701">
    <property type="entry name" value="MFS"/>
</dbReference>
<name>A0A9P5C0D0_9PLEO</name>
<proteinExistence type="inferred from homology"/>
<dbReference type="GO" id="GO:0022857">
    <property type="term" value="F:transmembrane transporter activity"/>
    <property type="evidence" value="ECO:0007669"/>
    <property type="project" value="InterPro"/>
</dbReference>
<dbReference type="PANTHER" id="PTHR11360:SF305">
    <property type="entry name" value="MAJOR FACILITATOR SUPERFAMILY (MFS) PROFILE DOMAIN-CONTAINING PROTEIN"/>
    <property type="match status" value="1"/>
</dbReference>
<dbReference type="SUPFAM" id="SSF103473">
    <property type="entry name" value="MFS general substrate transporter"/>
    <property type="match status" value="1"/>
</dbReference>
<dbReference type="PANTHER" id="PTHR11360">
    <property type="entry name" value="MONOCARBOXYLATE TRANSPORTER"/>
    <property type="match status" value="1"/>
</dbReference>
<feature type="transmembrane region" description="Helical" evidence="4">
    <location>
        <begin position="392"/>
        <end position="419"/>
    </location>
</feature>
<evidence type="ECO:0000256" key="1">
    <source>
        <dbReference type="ARBA" id="ARBA00004141"/>
    </source>
</evidence>
<feature type="domain" description="Major facilitator superfamily (MFS) profile" evidence="5">
    <location>
        <begin position="301"/>
        <end position="499"/>
    </location>
</feature>
<feature type="transmembrane region" description="Helical" evidence="4">
    <location>
        <begin position="469"/>
        <end position="491"/>
    </location>
</feature>
<accession>A0A9P5C0D0</accession>
<dbReference type="Proteomes" id="UP000758155">
    <property type="component" value="Unassembled WGS sequence"/>
</dbReference>
<dbReference type="InterPro" id="IPR036259">
    <property type="entry name" value="MFS_trans_sf"/>
</dbReference>
<feature type="transmembrane region" description="Helical" evidence="4">
    <location>
        <begin position="335"/>
        <end position="355"/>
    </location>
</feature>
<feature type="transmembrane region" description="Helical" evidence="4">
    <location>
        <begin position="259"/>
        <end position="279"/>
    </location>
</feature>
<dbReference type="Pfam" id="PF07690">
    <property type="entry name" value="MFS_1"/>
    <property type="match status" value="1"/>
</dbReference>
<dbReference type="GO" id="GO:0016020">
    <property type="term" value="C:membrane"/>
    <property type="evidence" value="ECO:0007669"/>
    <property type="project" value="UniProtKB-SubCell"/>
</dbReference>
<evidence type="ECO:0000259" key="5">
    <source>
        <dbReference type="PROSITE" id="PS50850"/>
    </source>
</evidence>
<evidence type="ECO:0000256" key="2">
    <source>
        <dbReference type="ARBA" id="ARBA00006727"/>
    </source>
</evidence>
<feature type="transmembrane region" description="Helical" evidence="4">
    <location>
        <begin position="135"/>
        <end position="157"/>
    </location>
</feature>
<evidence type="ECO:0000256" key="4">
    <source>
        <dbReference type="SAM" id="Phobius"/>
    </source>
</evidence>
<keyword evidence="4" id="KW-0472">Membrane</keyword>
<keyword evidence="7" id="KW-1185">Reference proteome</keyword>
<evidence type="ECO:0000256" key="3">
    <source>
        <dbReference type="SAM" id="MobiDB-lite"/>
    </source>
</evidence>
<evidence type="ECO:0000313" key="6">
    <source>
        <dbReference type="EMBL" id="KAF3039186.1"/>
    </source>
</evidence>
<dbReference type="InterPro" id="IPR020846">
    <property type="entry name" value="MFS_dom"/>
</dbReference>
<feature type="transmembrane region" description="Helical" evidence="4">
    <location>
        <begin position="169"/>
        <end position="186"/>
    </location>
</feature>
<dbReference type="Gene3D" id="1.20.1250.20">
    <property type="entry name" value="MFS general substrate transporter like domains"/>
    <property type="match status" value="2"/>
</dbReference>